<dbReference type="Proteomes" id="UP000297527">
    <property type="component" value="Unassembled WGS sequence"/>
</dbReference>
<dbReference type="AlphaFoldDB" id="A0A4Z1IDR1"/>
<evidence type="ECO:0000256" key="1">
    <source>
        <dbReference type="SAM" id="MobiDB-lite"/>
    </source>
</evidence>
<protein>
    <submittedName>
        <fullName evidence="2">Uncharacterized protein</fullName>
    </submittedName>
</protein>
<evidence type="ECO:0000313" key="2">
    <source>
        <dbReference type="EMBL" id="TGO59741.1"/>
    </source>
</evidence>
<keyword evidence="3" id="KW-1185">Reference proteome</keyword>
<dbReference type="EMBL" id="PQXN01000041">
    <property type="protein sequence ID" value="TGO59741.1"/>
    <property type="molecule type" value="Genomic_DNA"/>
</dbReference>
<name>A0A4Z1IDR1_9HELO</name>
<sequence>MSKKLPNHKSDSYLNSKPKMDRTNTTKVELFEEQDELRKDTKSKFYRSFVRRKLNSAFGIQYNGQNTTPTGANQVFNFQQMRRNTTTTSLSACGALFEKQSGTQGFARSQEEA</sequence>
<reference evidence="2 3" key="1">
    <citation type="submission" date="2017-12" db="EMBL/GenBank/DDBJ databases">
        <title>Comparative genomics of Botrytis spp.</title>
        <authorList>
            <person name="Valero-Jimenez C.A."/>
            <person name="Tapia P."/>
            <person name="Veloso J."/>
            <person name="Silva-Moreno E."/>
            <person name="Staats M."/>
            <person name="Valdes J.H."/>
            <person name="Van Kan J.A.L."/>
        </authorList>
    </citation>
    <scope>NUCLEOTIDE SEQUENCE [LARGE SCALE GENOMIC DNA]</scope>
    <source>
        <strain evidence="2 3">MUCL11595</strain>
    </source>
</reference>
<feature type="region of interest" description="Disordered" evidence="1">
    <location>
        <begin position="1"/>
        <end position="25"/>
    </location>
</feature>
<evidence type="ECO:0000313" key="3">
    <source>
        <dbReference type="Proteomes" id="UP000297527"/>
    </source>
</evidence>
<proteinExistence type="predicted"/>
<comment type="caution">
    <text evidence="2">The sequence shown here is derived from an EMBL/GenBank/DDBJ whole genome shotgun (WGS) entry which is preliminary data.</text>
</comment>
<accession>A0A4Z1IDR1</accession>
<organism evidence="2 3">
    <name type="scientific">Botryotinia convoluta</name>
    <dbReference type="NCBI Taxonomy" id="54673"/>
    <lineage>
        <taxon>Eukaryota</taxon>
        <taxon>Fungi</taxon>
        <taxon>Dikarya</taxon>
        <taxon>Ascomycota</taxon>
        <taxon>Pezizomycotina</taxon>
        <taxon>Leotiomycetes</taxon>
        <taxon>Helotiales</taxon>
        <taxon>Sclerotiniaceae</taxon>
        <taxon>Botryotinia</taxon>
    </lineage>
</organism>
<gene>
    <name evidence="2" type="ORF">BCON_0041g00050</name>
</gene>